<proteinExistence type="predicted"/>
<feature type="domain" description="DUF4822" evidence="2">
    <location>
        <begin position="47"/>
        <end position="162"/>
    </location>
</feature>
<reference evidence="3 4" key="1">
    <citation type="submission" date="2016-06" db="EMBL/GenBank/DDBJ databases">
        <authorList>
            <person name="Kjaerup R.B."/>
            <person name="Dalgaard T.S."/>
            <person name="Juul-Madsen H.R."/>
        </authorList>
    </citation>
    <scope>NUCLEOTIDE SEQUENCE [LARGE SCALE GENOMIC DNA]</scope>
    <source>
        <strain evidence="3 4">GCSL-Mp3</strain>
    </source>
</reference>
<organism evidence="3 4">
    <name type="scientific">Morganella psychrotolerans</name>
    <dbReference type="NCBI Taxonomy" id="368603"/>
    <lineage>
        <taxon>Bacteria</taxon>
        <taxon>Pseudomonadati</taxon>
        <taxon>Pseudomonadota</taxon>
        <taxon>Gammaproteobacteria</taxon>
        <taxon>Enterobacterales</taxon>
        <taxon>Morganellaceae</taxon>
        <taxon>Morganella</taxon>
    </lineage>
</organism>
<dbReference type="Pfam" id="PF16103">
    <property type="entry name" value="DUF4822"/>
    <property type="match status" value="1"/>
</dbReference>
<evidence type="ECO:0000259" key="2">
    <source>
        <dbReference type="Pfam" id="PF16103"/>
    </source>
</evidence>
<name>A0A1B8GZ65_9GAMM</name>
<feature type="chain" id="PRO_5008609290" evidence="1">
    <location>
        <begin position="22"/>
        <end position="164"/>
    </location>
</feature>
<evidence type="ECO:0000313" key="4">
    <source>
        <dbReference type="Proteomes" id="UP000092247"/>
    </source>
</evidence>
<keyword evidence="1" id="KW-0732">Signal</keyword>
<dbReference type="InterPro" id="IPR032247">
    <property type="entry name" value="DUF4822"/>
</dbReference>
<dbReference type="AlphaFoldDB" id="A0A1B8GZ65"/>
<protein>
    <submittedName>
        <fullName evidence="3">DUF4822 domain-containing protein</fullName>
    </submittedName>
</protein>
<accession>A0A1B8GZ65</accession>
<dbReference type="EMBL" id="LZEX01000046">
    <property type="protein sequence ID" value="OBU02116.1"/>
    <property type="molecule type" value="Genomic_DNA"/>
</dbReference>
<feature type="signal peptide" evidence="1">
    <location>
        <begin position="1"/>
        <end position="21"/>
    </location>
</feature>
<dbReference type="RefSeq" id="WP_067427142.1">
    <property type="nucleotide sequence ID" value="NZ_LZEX01000046.1"/>
</dbReference>
<dbReference type="Gene3D" id="2.40.128.540">
    <property type="entry name" value="Domain of unknown function DUF4822"/>
    <property type="match status" value="1"/>
</dbReference>
<dbReference type="Proteomes" id="UP000092247">
    <property type="component" value="Unassembled WGS sequence"/>
</dbReference>
<gene>
    <name evidence="3" type="ORF">AYY17_14020</name>
</gene>
<evidence type="ECO:0000256" key="1">
    <source>
        <dbReference type="SAM" id="SignalP"/>
    </source>
</evidence>
<evidence type="ECO:0000313" key="3">
    <source>
        <dbReference type="EMBL" id="OBU02116.1"/>
    </source>
</evidence>
<sequence>MKKITLIAGIIVSAFSLSAVAATTAQSGTVKFTTQAEGVQAGNTADYLIGKTWVTTQALDQNGKAIPATDESVAGFFGLADYEKDGTVKMYTPEGKLKLQGDWSFSKDGKTRSLTGKNDKGEVLFTRVVENVKVTPDEYIYRVYPKADDKTHYADIVHKPKAAE</sequence>
<comment type="caution">
    <text evidence="3">The sequence shown here is derived from an EMBL/GenBank/DDBJ whole genome shotgun (WGS) entry which is preliminary data.</text>
</comment>